<protein>
    <submittedName>
        <fullName evidence="2">Uncharacterized protein</fullName>
    </submittedName>
</protein>
<reference evidence="2" key="1">
    <citation type="submission" date="2016-01" db="EMBL/GenBank/DDBJ databases">
        <authorList>
            <person name="Peeters C."/>
        </authorList>
    </citation>
    <scope>NUCLEOTIDE SEQUENCE [LARGE SCALE GENOMIC DNA]</scope>
    <source>
        <strain evidence="2">LMG 22934</strain>
    </source>
</reference>
<feature type="region of interest" description="Disordered" evidence="1">
    <location>
        <begin position="1"/>
        <end position="27"/>
    </location>
</feature>
<dbReference type="Proteomes" id="UP000054977">
    <property type="component" value="Unassembled WGS sequence"/>
</dbReference>
<dbReference type="EMBL" id="FCNW02000021">
    <property type="protein sequence ID" value="SAL48083.1"/>
    <property type="molecule type" value="Genomic_DNA"/>
</dbReference>
<dbReference type="AlphaFoldDB" id="A0A158HVI8"/>
<evidence type="ECO:0000313" key="3">
    <source>
        <dbReference type="Proteomes" id="UP000054977"/>
    </source>
</evidence>
<keyword evidence="3" id="KW-1185">Reference proteome</keyword>
<sequence length="49" mass="5867">MYIGLLVSQRRPAQEYSPHHADMPPPDTERARRIAKLWEMIRVAFYRLV</sequence>
<feature type="compositionally biased region" description="Basic and acidic residues" evidence="1">
    <location>
        <begin position="17"/>
        <end position="27"/>
    </location>
</feature>
<proteinExistence type="predicted"/>
<evidence type="ECO:0000256" key="1">
    <source>
        <dbReference type="SAM" id="MobiDB-lite"/>
    </source>
</evidence>
<comment type="caution">
    <text evidence="2">The sequence shown here is derived from an EMBL/GenBank/DDBJ whole genome shotgun (WGS) entry which is preliminary data.</text>
</comment>
<evidence type="ECO:0000313" key="2">
    <source>
        <dbReference type="EMBL" id="SAL48083.1"/>
    </source>
</evidence>
<gene>
    <name evidence="2" type="ORF">AWB65_03852</name>
</gene>
<name>A0A158HVI8_9BURK</name>
<accession>A0A158HVI8</accession>
<organism evidence="2 3">
    <name type="scientific">Caballeronia humi</name>
    <dbReference type="NCBI Taxonomy" id="326474"/>
    <lineage>
        <taxon>Bacteria</taxon>
        <taxon>Pseudomonadati</taxon>
        <taxon>Pseudomonadota</taxon>
        <taxon>Betaproteobacteria</taxon>
        <taxon>Burkholderiales</taxon>
        <taxon>Burkholderiaceae</taxon>
        <taxon>Caballeronia</taxon>
    </lineage>
</organism>